<accession>A0A1I3Z9Z5</accession>
<dbReference type="AlphaFoldDB" id="A0A1I3Z9Z5"/>
<dbReference type="OrthoDB" id="3786745at2"/>
<keyword evidence="2" id="KW-1185">Reference proteome</keyword>
<evidence type="ECO:0008006" key="3">
    <source>
        <dbReference type="Google" id="ProtNLM"/>
    </source>
</evidence>
<proteinExistence type="predicted"/>
<sequence length="80" mass="8860">MTSGGTDFADVTYDLISVQYHALKAGKHNDQYIRDAEGAGLDDVAGFFREIQEQDAARARRCHEFLRRLSGTEQGGPATR</sequence>
<dbReference type="STRING" id="504800.SAMN04488085_101443"/>
<dbReference type="InParanoid" id="A0A1I3Z9Z5"/>
<dbReference type="Proteomes" id="UP000199152">
    <property type="component" value="Unassembled WGS sequence"/>
</dbReference>
<dbReference type="RefSeq" id="WP_091320698.1">
    <property type="nucleotide sequence ID" value="NZ_FOSW01000001.1"/>
</dbReference>
<evidence type="ECO:0000313" key="2">
    <source>
        <dbReference type="Proteomes" id="UP000199152"/>
    </source>
</evidence>
<protein>
    <recommendedName>
        <fullName evidence="3">Acyl carrier protein</fullName>
    </recommendedName>
</protein>
<name>A0A1I3Z9Z5_9ACTN</name>
<evidence type="ECO:0000313" key="1">
    <source>
        <dbReference type="EMBL" id="SFK40988.1"/>
    </source>
</evidence>
<gene>
    <name evidence="1" type="ORF">SAMN04488085_101443</name>
</gene>
<reference evidence="1 2" key="1">
    <citation type="submission" date="2016-10" db="EMBL/GenBank/DDBJ databases">
        <authorList>
            <person name="de Groot N.N."/>
        </authorList>
    </citation>
    <scope>NUCLEOTIDE SEQUENCE [LARGE SCALE GENOMIC DNA]</scope>
    <source>
        <strain evidence="1 2">DSM 45317</strain>
    </source>
</reference>
<organism evidence="1 2">
    <name type="scientific">Geodermatophilus ruber</name>
    <dbReference type="NCBI Taxonomy" id="504800"/>
    <lineage>
        <taxon>Bacteria</taxon>
        <taxon>Bacillati</taxon>
        <taxon>Actinomycetota</taxon>
        <taxon>Actinomycetes</taxon>
        <taxon>Geodermatophilales</taxon>
        <taxon>Geodermatophilaceae</taxon>
        <taxon>Geodermatophilus</taxon>
    </lineage>
</organism>
<dbReference type="EMBL" id="FOSW01000001">
    <property type="protein sequence ID" value="SFK40988.1"/>
    <property type="molecule type" value="Genomic_DNA"/>
</dbReference>